<organism evidence="2 3">
    <name type="scientific">Populus deltoides</name>
    <name type="common">Eastern poplar</name>
    <name type="synonym">Eastern cottonwood</name>
    <dbReference type="NCBI Taxonomy" id="3696"/>
    <lineage>
        <taxon>Eukaryota</taxon>
        <taxon>Viridiplantae</taxon>
        <taxon>Streptophyta</taxon>
        <taxon>Embryophyta</taxon>
        <taxon>Tracheophyta</taxon>
        <taxon>Spermatophyta</taxon>
        <taxon>Magnoliopsida</taxon>
        <taxon>eudicotyledons</taxon>
        <taxon>Gunneridae</taxon>
        <taxon>Pentapetalae</taxon>
        <taxon>rosids</taxon>
        <taxon>fabids</taxon>
        <taxon>Malpighiales</taxon>
        <taxon>Salicaceae</taxon>
        <taxon>Saliceae</taxon>
        <taxon>Populus</taxon>
    </lineage>
</organism>
<protein>
    <submittedName>
        <fullName evidence="2">Uncharacterized protein</fullName>
    </submittedName>
</protein>
<proteinExistence type="predicted"/>
<keyword evidence="1" id="KW-1133">Transmembrane helix</keyword>
<evidence type="ECO:0000313" key="2">
    <source>
        <dbReference type="EMBL" id="KAH8518128.1"/>
    </source>
</evidence>
<keyword evidence="1" id="KW-0812">Transmembrane</keyword>
<dbReference type="Proteomes" id="UP000807159">
    <property type="component" value="Chromosome 1"/>
</dbReference>
<sequence>MGWNLIIVVFIVELLGSLVNMYRSIVLMLRAAGKSWSQSGLFGIGETNRFTPAHTAIHPIFVLVDGIASLHANITEFCQIIEDHLIGLIGGITIVKVVSINI</sequence>
<reference evidence="2" key="1">
    <citation type="journal article" date="2021" name="J. Hered.">
        <title>Genome Assembly of Salicaceae Populus deltoides (Eastern Cottonwood) I-69 Based on Nanopore Sequencing and Hi-C Technologies.</title>
        <authorList>
            <person name="Bai S."/>
            <person name="Wu H."/>
            <person name="Zhang J."/>
            <person name="Pan Z."/>
            <person name="Zhao W."/>
            <person name="Li Z."/>
            <person name="Tong C."/>
        </authorList>
    </citation>
    <scope>NUCLEOTIDE SEQUENCE</scope>
    <source>
        <tissue evidence="2">Leaf</tissue>
    </source>
</reference>
<dbReference type="EMBL" id="JACEGQ020000001">
    <property type="protein sequence ID" value="KAH8518128.1"/>
    <property type="molecule type" value="Genomic_DNA"/>
</dbReference>
<dbReference type="AlphaFoldDB" id="A0A8T2ZLD2"/>
<evidence type="ECO:0000256" key="1">
    <source>
        <dbReference type="SAM" id="Phobius"/>
    </source>
</evidence>
<keyword evidence="3" id="KW-1185">Reference proteome</keyword>
<evidence type="ECO:0000313" key="3">
    <source>
        <dbReference type="Proteomes" id="UP000807159"/>
    </source>
</evidence>
<comment type="caution">
    <text evidence="2">The sequence shown here is derived from an EMBL/GenBank/DDBJ whole genome shotgun (WGS) entry which is preliminary data.</text>
</comment>
<gene>
    <name evidence="2" type="ORF">H0E87_000088</name>
</gene>
<keyword evidence="1" id="KW-0472">Membrane</keyword>
<accession>A0A8T2ZLD2</accession>
<feature type="transmembrane region" description="Helical" evidence="1">
    <location>
        <begin position="6"/>
        <end position="29"/>
    </location>
</feature>
<name>A0A8T2ZLD2_POPDE</name>